<gene>
    <name evidence="8" type="ORF">HYH03_014225</name>
</gene>
<dbReference type="InterPro" id="IPR037113">
    <property type="entry name" value="Hat1_N_sf"/>
</dbReference>
<feature type="compositionally biased region" description="Gly residues" evidence="6">
    <location>
        <begin position="730"/>
        <end position="741"/>
    </location>
</feature>
<dbReference type="Proteomes" id="UP000612055">
    <property type="component" value="Unassembled WGS sequence"/>
</dbReference>
<keyword evidence="4" id="KW-0012">Acyltransferase</keyword>
<dbReference type="InterPro" id="IPR019467">
    <property type="entry name" value="Hat1_N"/>
</dbReference>
<dbReference type="GO" id="GO:0000781">
    <property type="term" value="C:chromosome, telomeric region"/>
    <property type="evidence" value="ECO:0007669"/>
    <property type="project" value="GOC"/>
</dbReference>
<dbReference type="GO" id="GO:0004402">
    <property type="term" value="F:histone acetyltransferase activity"/>
    <property type="evidence" value="ECO:0007669"/>
    <property type="project" value="InterPro"/>
</dbReference>
<feature type="region of interest" description="Disordered" evidence="6">
    <location>
        <begin position="1"/>
        <end position="76"/>
    </location>
</feature>
<dbReference type="PANTHER" id="PTHR12046">
    <property type="entry name" value="HISTONE ACETYLTRANSFERASE TYPE B CATALYTIC SUBUNIT"/>
    <property type="match status" value="1"/>
</dbReference>
<feature type="region of interest" description="Disordered" evidence="6">
    <location>
        <begin position="722"/>
        <end position="748"/>
    </location>
</feature>
<evidence type="ECO:0000256" key="2">
    <source>
        <dbReference type="ARBA" id="ARBA00013184"/>
    </source>
</evidence>
<keyword evidence="3" id="KW-0808">Transferase</keyword>
<proteinExistence type="inferred from homology"/>
<evidence type="ECO:0000313" key="9">
    <source>
        <dbReference type="Proteomes" id="UP000612055"/>
    </source>
</evidence>
<feature type="compositionally biased region" description="Low complexity" evidence="6">
    <location>
        <begin position="436"/>
        <end position="501"/>
    </location>
</feature>
<dbReference type="InterPro" id="IPR017380">
    <property type="entry name" value="Hist_AcTrfase_B-typ_cat-su"/>
</dbReference>
<evidence type="ECO:0000313" key="8">
    <source>
        <dbReference type="EMBL" id="KAG2487112.1"/>
    </source>
</evidence>
<feature type="region of interest" description="Disordered" evidence="6">
    <location>
        <begin position="432"/>
        <end position="501"/>
    </location>
</feature>
<dbReference type="AlphaFoldDB" id="A0A835XLN8"/>
<protein>
    <recommendedName>
        <fullName evidence="2">histone acetyltransferase</fullName>
        <ecNumber evidence="2">2.3.1.48</ecNumber>
    </recommendedName>
</protein>
<evidence type="ECO:0000256" key="3">
    <source>
        <dbReference type="ARBA" id="ARBA00022679"/>
    </source>
</evidence>
<dbReference type="Gene3D" id="3.40.630.30">
    <property type="match status" value="1"/>
</dbReference>
<sequence>MTEDAVAPALGEAGQPQPKRARIAPAPLQATSAGPPAALGPSSTTGTTLAPPPLPAPVKPAPQALAPASGALPSGVTTTTASVATAPAQPTADAKPAAKPAPAAGVKPSAVPASAFIADAHEAVRFRALTCSGREALLTEIEAGGAPVSVDFLHQHFGDSEQIRGYSGLVITIWMHVPTWHTWIDIQYDAKRPGADPLSSIFEGAYPCGYCRTKDDFLSAVLATAAALPDLASLGQCAGRLTLTAARPAALYGCATTAAAGAGASGKAAGAAVEVAVRRFQLCNAPQEVKALHQRLEPLLLFTIDGANFIDDEDPSWELLLPVARAPDGGCLVLGLATLFNFYAYPASCRLRVSQVLVVSPWQGLGLGKALLRLSYDLASKRGCADLTVEDPTPNLQRVREKLEVEMMRGLPWLAQQADKCLAAAAEGRSSWPGCASRAPTPAPAPSSSALPASSSAPTQAAPAQPAEAQAEPMETDGPAAGAQADAAQAQAGPAQAQAQGHPLLSEHAFFAALGAAPPEGKQLPSDVAETAAAAAAEKWRRRLAEAEAAAAAALAAEAAAAGPSAAPAAEAEASGTEAAGSASADPLCGALLPPGDFLSAVSRELRMHRGQVRVVWEALLWCAPGARRPRAQAALEDLVRRRLESQHFSSVGRAAASKRLVDCPPPKPGSAAAAAAAAAATGEAADAAAKPAAADPPAGVDESGPTNFFMYRVLPGRTGGTAAATAEGGSDGSGANGSGSGSAAPAADTGAIATGRLNLTQVTVEDKAARMEELMDERRQQLDSLAEVLSRPAGLPRRRPNASAAANAPKPDPPAPRPTAAPSAAAAAPAPVSGASAASGAAPAGAGAGAGAEGGAVKKKAKADVAAMMRALEGRM</sequence>
<comment type="caution">
    <text evidence="8">The sequence shown here is derived from an EMBL/GenBank/DDBJ whole genome shotgun (WGS) entry which is preliminary data.</text>
</comment>
<evidence type="ECO:0000256" key="4">
    <source>
        <dbReference type="ARBA" id="ARBA00023315"/>
    </source>
</evidence>
<accession>A0A835XLN8</accession>
<feature type="compositionally biased region" description="Low complexity" evidence="6">
    <location>
        <begin position="821"/>
        <end position="846"/>
    </location>
</feature>
<feature type="region of interest" description="Disordered" evidence="6">
    <location>
        <begin position="791"/>
        <end position="865"/>
    </location>
</feature>
<dbReference type="EMBL" id="JAEHOE010000101">
    <property type="protein sequence ID" value="KAG2487112.1"/>
    <property type="molecule type" value="Genomic_DNA"/>
</dbReference>
<dbReference type="SUPFAM" id="SSF55729">
    <property type="entry name" value="Acyl-CoA N-acyltransferases (Nat)"/>
    <property type="match status" value="2"/>
</dbReference>
<feature type="compositionally biased region" description="Pro residues" evidence="6">
    <location>
        <begin position="50"/>
        <end position="60"/>
    </location>
</feature>
<reference evidence="8" key="1">
    <citation type="journal article" date="2020" name="bioRxiv">
        <title>Comparative genomics of Chlamydomonas.</title>
        <authorList>
            <person name="Craig R.J."/>
            <person name="Hasan A.R."/>
            <person name="Ness R.W."/>
            <person name="Keightley P.D."/>
        </authorList>
    </citation>
    <scope>NUCLEOTIDE SEQUENCE</scope>
    <source>
        <strain evidence="8">CCAP 11/70</strain>
    </source>
</reference>
<dbReference type="EC" id="2.3.1.48" evidence="2"/>
<name>A0A835XLN8_9CHLO</name>
<dbReference type="GO" id="GO:0031509">
    <property type="term" value="P:subtelomeric heterochromatin formation"/>
    <property type="evidence" value="ECO:0007669"/>
    <property type="project" value="InterPro"/>
</dbReference>
<dbReference type="GO" id="GO:0005634">
    <property type="term" value="C:nucleus"/>
    <property type="evidence" value="ECO:0007669"/>
    <property type="project" value="InterPro"/>
</dbReference>
<dbReference type="Gene3D" id="3.90.360.10">
    <property type="entry name" value="Histone acetyl transferase 1 (HAT1), N-terminal domain"/>
    <property type="match status" value="1"/>
</dbReference>
<comment type="similarity">
    <text evidence="1">Belongs to the HAT1 family.</text>
</comment>
<dbReference type="InterPro" id="IPR016181">
    <property type="entry name" value="Acyl_CoA_acyltransferase"/>
</dbReference>
<organism evidence="8 9">
    <name type="scientific">Edaphochlamys debaryana</name>
    <dbReference type="NCBI Taxonomy" id="47281"/>
    <lineage>
        <taxon>Eukaryota</taxon>
        <taxon>Viridiplantae</taxon>
        <taxon>Chlorophyta</taxon>
        <taxon>core chlorophytes</taxon>
        <taxon>Chlorophyceae</taxon>
        <taxon>CS clade</taxon>
        <taxon>Chlamydomonadales</taxon>
        <taxon>Chlamydomonadales incertae sedis</taxon>
        <taxon>Edaphochlamys</taxon>
    </lineage>
</organism>
<feature type="compositionally biased region" description="Low complexity" evidence="6">
    <location>
        <begin position="37"/>
        <end position="49"/>
    </location>
</feature>
<keyword evidence="9" id="KW-1185">Reference proteome</keyword>
<feature type="region of interest" description="Disordered" evidence="6">
    <location>
        <begin position="86"/>
        <end position="105"/>
    </location>
</feature>
<evidence type="ECO:0000256" key="5">
    <source>
        <dbReference type="ARBA" id="ARBA00048017"/>
    </source>
</evidence>
<dbReference type="OrthoDB" id="10253098at2759"/>
<evidence type="ECO:0000256" key="6">
    <source>
        <dbReference type="SAM" id="MobiDB-lite"/>
    </source>
</evidence>
<evidence type="ECO:0000256" key="1">
    <source>
        <dbReference type="ARBA" id="ARBA00010543"/>
    </source>
</evidence>
<dbReference type="Pfam" id="PF10394">
    <property type="entry name" value="Hat1_N"/>
    <property type="match status" value="1"/>
</dbReference>
<evidence type="ECO:0000259" key="7">
    <source>
        <dbReference type="Pfam" id="PF10394"/>
    </source>
</evidence>
<comment type="catalytic activity">
    <reaction evidence="5">
        <text>L-lysyl-[protein] + acetyl-CoA = N(6)-acetyl-L-lysyl-[protein] + CoA + H(+)</text>
        <dbReference type="Rhea" id="RHEA:45948"/>
        <dbReference type="Rhea" id="RHEA-COMP:9752"/>
        <dbReference type="Rhea" id="RHEA-COMP:10731"/>
        <dbReference type="ChEBI" id="CHEBI:15378"/>
        <dbReference type="ChEBI" id="CHEBI:29969"/>
        <dbReference type="ChEBI" id="CHEBI:57287"/>
        <dbReference type="ChEBI" id="CHEBI:57288"/>
        <dbReference type="ChEBI" id="CHEBI:61930"/>
        <dbReference type="EC" id="2.3.1.48"/>
    </reaction>
</comment>
<feature type="domain" description="Histone acetyl transferase HAT1 N-terminal" evidence="7">
    <location>
        <begin position="118"/>
        <end position="305"/>
    </location>
</feature>
<feature type="compositionally biased region" description="Pro residues" evidence="6">
    <location>
        <begin position="811"/>
        <end position="820"/>
    </location>
</feature>